<dbReference type="InterPro" id="IPR001461">
    <property type="entry name" value="Aspartic_peptidase_A1"/>
</dbReference>
<evidence type="ECO:0000313" key="16">
    <source>
        <dbReference type="Proteomes" id="UP000245768"/>
    </source>
</evidence>
<feature type="active site" evidence="10">
    <location>
        <position position="610"/>
    </location>
</feature>
<dbReference type="PRINTS" id="PR00792">
    <property type="entry name" value="PEPSIN"/>
</dbReference>
<dbReference type="InterPro" id="IPR034164">
    <property type="entry name" value="Pepsin-like_dom"/>
</dbReference>
<dbReference type="GO" id="GO:0005886">
    <property type="term" value="C:plasma membrane"/>
    <property type="evidence" value="ECO:0007669"/>
    <property type="project" value="UniProtKB-SubCell"/>
</dbReference>
<comment type="subcellular location">
    <subcellularLocation>
        <location evidence="1">Cell membrane</location>
    </subcellularLocation>
</comment>
<feature type="compositionally biased region" description="Basic and acidic residues" evidence="12">
    <location>
        <begin position="335"/>
        <end position="351"/>
    </location>
</feature>
<proteinExistence type="inferred from homology"/>
<dbReference type="InterPro" id="IPR033121">
    <property type="entry name" value="PEPTIDASE_A1"/>
</dbReference>
<keyword evidence="13" id="KW-0732">Signal</keyword>
<feature type="region of interest" description="Disordered" evidence="12">
    <location>
        <begin position="256"/>
        <end position="351"/>
    </location>
</feature>
<dbReference type="InterPro" id="IPR001969">
    <property type="entry name" value="Aspartic_peptidase_AS"/>
</dbReference>
<reference evidence="15 16" key="1">
    <citation type="journal article" date="2018" name="Mol. Biol. Evol.">
        <title>Broad Genomic Sampling Reveals a Smut Pathogenic Ancestry of the Fungal Clade Ustilaginomycotina.</title>
        <authorList>
            <person name="Kijpornyongpan T."/>
            <person name="Mondo S.J."/>
            <person name="Barry K."/>
            <person name="Sandor L."/>
            <person name="Lee J."/>
            <person name="Lipzen A."/>
            <person name="Pangilinan J."/>
            <person name="LaButti K."/>
            <person name="Hainaut M."/>
            <person name="Henrissat B."/>
            <person name="Grigoriev I.V."/>
            <person name="Spatafora J.W."/>
            <person name="Aime M.C."/>
        </authorList>
    </citation>
    <scope>NUCLEOTIDE SEQUENCE [LARGE SCALE GENOMIC DNA]</scope>
    <source>
        <strain evidence="15 16">MCA 4198</strain>
    </source>
</reference>
<keyword evidence="16" id="KW-1185">Reference proteome</keyword>
<dbReference type="SUPFAM" id="SSF50630">
    <property type="entry name" value="Acid proteases"/>
    <property type="match status" value="1"/>
</dbReference>
<dbReference type="PROSITE" id="PS00141">
    <property type="entry name" value="ASP_PROTEASE"/>
    <property type="match status" value="2"/>
</dbReference>
<evidence type="ECO:0000256" key="9">
    <source>
        <dbReference type="ARBA" id="ARBA00023288"/>
    </source>
</evidence>
<dbReference type="STRING" id="215250.A0A316YVV2"/>
<feature type="active site" evidence="10">
    <location>
        <position position="422"/>
    </location>
</feature>
<dbReference type="GO" id="GO:0006508">
    <property type="term" value="P:proteolysis"/>
    <property type="evidence" value="ECO:0007669"/>
    <property type="project" value="UniProtKB-KW"/>
</dbReference>
<evidence type="ECO:0000256" key="8">
    <source>
        <dbReference type="ARBA" id="ARBA00023180"/>
    </source>
</evidence>
<accession>A0A316YVV2</accession>
<keyword evidence="7" id="KW-0472">Membrane</keyword>
<evidence type="ECO:0000256" key="7">
    <source>
        <dbReference type="ARBA" id="ARBA00023136"/>
    </source>
</evidence>
<feature type="compositionally biased region" description="Low complexity" evidence="12">
    <location>
        <begin position="267"/>
        <end position="326"/>
    </location>
</feature>
<evidence type="ECO:0000256" key="5">
    <source>
        <dbReference type="ARBA" id="ARBA00022750"/>
    </source>
</evidence>
<feature type="compositionally biased region" description="Polar residues" evidence="12">
    <location>
        <begin position="198"/>
        <end position="208"/>
    </location>
</feature>
<dbReference type="InterPro" id="IPR021109">
    <property type="entry name" value="Peptidase_aspartic_dom_sf"/>
</dbReference>
<dbReference type="PROSITE" id="PS51767">
    <property type="entry name" value="PEPTIDASE_A1"/>
    <property type="match status" value="1"/>
</dbReference>
<feature type="compositionally biased region" description="Gly residues" evidence="12">
    <location>
        <begin position="256"/>
        <end position="266"/>
    </location>
</feature>
<keyword evidence="6 11" id="KW-0378">Hydrolase</keyword>
<evidence type="ECO:0000256" key="10">
    <source>
        <dbReference type="PIRSR" id="PIRSR601461-1"/>
    </source>
</evidence>
<dbReference type="PANTHER" id="PTHR47966:SF75">
    <property type="entry name" value="ENDOPEPTIDASE (CTSD), PUTATIVE (AFU_ORTHOLOGUE AFUA_4G07040)-RELATED"/>
    <property type="match status" value="1"/>
</dbReference>
<dbReference type="EMBL" id="KZ819634">
    <property type="protein sequence ID" value="PWN92788.1"/>
    <property type="molecule type" value="Genomic_DNA"/>
</dbReference>
<dbReference type="FunFam" id="2.40.70.10:FF:000060">
    <property type="entry name" value="Aspartic-type endopeptidase ctsD"/>
    <property type="match status" value="1"/>
</dbReference>
<evidence type="ECO:0000256" key="1">
    <source>
        <dbReference type="ARBA" id="ARBA00004236"/>
    </source>
</evidence>
<dbReference type="AlphaFoldDB" id="A0A316YVV2"/>
<evidence type="ECO:0000256" key="4">
    <source>
        <dbReference type="ARBA" id="ARBA00022670"/>
    </source>
</evidence>
<feature type="chain" id="PRO_5016259494" evidence="13">
    <location>
        <begin position="21"/>
        <end position="744"/>
    </location>
</feature>
<dbReference type="GeneID" id="37042175"/>
<evidence type="ECO:0000256" key="13">
    <source>
        <dbReference type="SAM" id="SignalP"/>
    </source>
</evidence>
<dbReference type="InParanoid" id="A0A316YVV2"/>
<feature type="domain" description="Peptidase A1" evidence="14">
    <location>
        <begin position="404"/>
        <end position="720"/>
    </location>
</feature>
<dbReference type="Proteomes" id="UP000245768">
    <property type="component" value="Unassembled WGS sequence"/>
</dbReference>
<comment type="similarity">
    <text evidence="2 11">Belongs to the peptidase A1 family.</text>
</comment>
<dbReference type="RefSeq" id="XP_025379986.1">
    <property type="nucleotide sequence ID" value="XM_025520259.1"/>
</dbReference>
<evidence type="ECO:0000256" key="3">
    <source>
        <dbReference type="ARBA" id="ARBA00022475"/>
    </source>
</evidence>
<dbReference type="OrthoDB" id="2747330at2759"/>
<dbReference type="PANTHER" id="PTHR47966">
    <property type="entry name" value="BETA-SITE APP-CLEAVING ENZYME, ISOFORM A-RELATED"/>
    <property type="match status" value="1"/>
</dbReference>
<feature type="signal peptide" evidence="13">
    <location>
        <begin position="1"/>
        <end position="20"/>
    </location>
</feature>
<evidence type="ECO:0000259" key="14">
    <source>
        <dbReference type="PROSITE" id="PS51767"/>
    </source>
</evidence>
<dbReference type="CDD" id="cd05471">
    <property type="entry name" value="pepsin_like"/>
    <property type="match status" value="1"/>
</dbReference>
<dbReference type="GO" id="GO:0004190">
    <property type="term" value="F:aspartic-type endopeptidase activity"/>
    <property type="evidence" value="ECO:0007669"/>
    <property type="project" value="UniProtKB-KW"/>
</dbReference>
<evidence type="ECO:0000256" key="12">
    <source>
        <dbReference type="SAM" id="MobiDB-lite"/>
    </source>
</evidence>
<keyword evidence="8" id="KW-0325">Glycoprotein</keyword>
<dbReference type="Gene3D" id="2.40.70.10">
    <property type="entry name" value="Acid Proteases"/>
    <property type="match status" value="2"/>
</dbReference>
<evidence type="ECO:0000256" key="2">
    <source>
        <dbReference type="ARBA" id="ARBA00007447"/>
    </source>
</evidence>
<gene>
    <name evidence="15" type="ORF">FA10DRAFT_263541</name>
</gene>
<protein>
    <submittedName>
        <fullName evidence="15">Acid protease</fullName>
    </submittedName>
</protein>
<evidence type="ECO:0000313" key="15">
    <source>
        <dbReference type="EMBL" id="PWN92788.1"/>
    </source>
</evidence>
<dbReference type="FunFam" id="2.40.70.10:FF:000008">
    <property type="entry name" value="Cathepsin D"/>
    <property type="match status" value="1"/>
</dbReference>
<keyword evidence="4 11" id="KW-0645">Protease</keyword>
<name>A0A316YVV2_9BASI</name>
<keyword evidence="9" id="KW-0449">Lipoprotein</keyword>
<evidence type="ECO:0000256" key="6">
    <source>
        <dbReference type="ARBA" id="ARBA00022801"/>
    </source>
</evidence>
<sequence length="744" mass="77748">MVQLSLRFLNLFMVLVAIGAFDLSDQQRSSSSSSSSTKSSSSAVFAAPVTNGHSFQPVHRSDKARVGIVLKSGSSAEGLNKSGSDKRMEKRRKAFLRRGGQAAFKAAEPASERQKASAFKGFEVAHHAKQRQTLSLRKLRHSGKQGNPLMMLQHHINRANAKLAMMRRRSMPSKEDLHAALQQRKRSILASRDPSPPQTSQRAMQLGSSVGADRKRRSSTSQQQHPEYKFASGKHGRIGVVNKSVNEGHHKRLVGGLLGGILGGGSSPQQQPQQQPTAASPAPSAPSTTNSTSSSASSSSSSSSSSTKAAASTTAKPTSSQAAQATPTKANKSSKATEKDGKKASKKEGKKSAAAVAAATASPSSGGYSKSALAAANSNELQKAADPSAEDSLGLDIEANDVGYVATVEIGSKKLPFRMLIDSGSADTWVPQAPCKQCNSHQKLGTSTSSTFKAGNEKFSITYGTGDVSGTLGQDDLMIAGLTLKNHTMGIVTQESDDFSDASVPFDGLMGLAKEQLSNSGTPTPIDSLYTDKLVPAPVMGYHLGRAADDDNDGEVTFGGVDATKYSGDLIEIDNVSDQGFWEIPVEGVSFDGKAISELASGKQRTAILDTGTTLMIMPTPDADAVHAAIPGAKADGQGGYTIPCTTDAGLSFKFGGKEWPIVARDMVFLPVDQNNLQGECVSAISAGTVGGDYKLLLGAAFLKNVYFATNAQTNSVGLGVLANSTATASQQQKSAKKATSSSH</sequence>
<keyword evidence="3" id="KW-1003">Cell membrane</keyword>
<dbReference type="Pfam" id="PF00026">
    <property type="entry name" value="Asp"/>
    <property type="match status" value="1"/>
</dbReference>
<feature type="region of interest" description="Disordered" evidence="12">
    <location>
        <begin position="168"/>
        <end position="235"/>
    </location>
</feature>
<evidence type="ECO:0000256" key="11">
    <source>
        <dbReference type="RuleBase" id="RU000454"/>
    </source>
</evidence>
<organism evidence="15 16">
    <name type="scientific">Acaromyces ingoldii</name>
    <dbReference type="NCBI Taxonomy" id="215250"/>
    <lineage>
        <taxon>Eukaryota</taxon>
        <taxon>Fungi</taxon>
        <taxon>Dikarya</taxon>
        <taxon>Basidiomycota</taxon>
        <taxon>Ustilaginomycotina</taxon>
        <taxon>Exobasidiomycetes</taxon>
        <taxon>Exobasidiales</taxon>
        <taxon>Cryptobasidiaceae</taxon>
        <taxon>Acaromyces</taxon>
    </lineage>
</organism>
<keyword evidence="5 11" id="KW-0064">Aspartyl protease</keyword>